<dbReference type="AlphaFoldDB" id="A0A1G2Q288"/>
<accession>A0A1G2Q288</accession>
<gene>
    <name evidence="1" type="ORF">A2991_02645</name>
</gene>
<sequence length="130" mass="14383">MTKNNDPLASLISSNAKATDRKKLAELLKPYMVIDQDSKEFSFHSALYDVDGNDTKIEILLAGARARALFFNLPDGLSPGEVIVAGLMPEGSVKTSLKKLFDSHKIKKDKEGRYLLPAHRIQELIKKLGS</sequence>
<evidence type="ECO:0000313" key="2">
    <source>
        <dbReference type="Proteomes" id="UP000177865"/>
    </source>
</evidence>
<dbReference type="Proteomes" id="UP000177865">
    <property type="component" value="Unassembled WGS sequence"/>
</dbReference>
<organism evidence="1 2">
    <name type="scientific">Candidatus Terrybacteria bacterium RIFCSPLOWO2_01_FULL_58_14</name>
    <dbReference type="NCBI Taxonomy" id="1802369"/>
    <lineage>
        <taxon>Bacteria</taxon>
        <taxon>Candidatus Terryibacteriota</taxon>
    </lineage>
</organism>
<dbReference type="EMBL" id="MHSZ01000001">
    <property type="protein sequence ID" value="OHA54149.1"/>
    <property type="molecule type" value="Genomic_DNA"/>
</dbReference>
<name>A0A1G2Q288_9BACT</name>
<protein>
    <submittedName>
        <fullName evidence="1">Uncharacterized protein</fullName>
    </submittedName>
</protein>
<evidence type="ECO:0000313" key="1">
    <source>
        <dbReference type="EMBL" id="OHA54149.1"/>
    </source>
</evidence>
<reference evidence="1 2" key="1">
    <citation type="journal article" date="2016" name="Nat. Commun.">
        <title>Thousands of microbial genomes shed light on interconnected biogeochemical processes in an aquifer system.</title>
        <authorList>
            <person name="Anantharaman K."/>
            <person name="Brown C.T."/>
            <person name="Hug L.A."/>
            <person name="Sharon I."/>
            <person name="Castelle C.J."/>
            <person name="Probst A.J."/>
            <person name="Thomas B.C."/>
            <person name="Singh A."/>
            <person name="Wilkins M.J."/>
            <person name="Karaoz U."/>
            <person name="Brodie E.L."/>
            <person name="Williams K.H."/>
            <person name="Hubbard S.S."/>
            <person name="Banfield J.F."/>
        </authorList>
    </citation>
    <scope>NUCLEOTIDE SEQUENCE [LARGE SCALE GENOMIC DNA]</scope>
</reference>
<comment type="caution">
    <text evidence="1">The sequence shown here is derived from an EMBL/GenBank/DDBJ whole genome shotgun (WGS) entry which is preliminary data.</text>
</comment>
<proteinExistence type="predicted"/>